<dbReference type="SUPFAM" id="SSF52172">
    <property type="entry name" value="CheY-like"/>
    <property type="match status" value="1"/>
</dbReference>
<dbReference type="EC" id="2.7.13.3" evidence="2"/>
<dbReference type="InterPro" id="IPR013656">
    <property type="entry name" value="PAS_4"/>
</dbReference>
<evidence type="ECO:0000256" key="4">
    <source>
        <dbReference type="ARBA" id="ARBA00022679"/>
    </source>
</evidence>
<evidence type="ECO:0000256" key="7">
    <source>
        <dbReference type="SAM" id="Coils"/>
    </source>
</evidence>
<accession>A0A562Q8A7</accession>
<dbReference type="InterPro" id="IPR001610">
    <property type="entry name" value="PAC"/>
</dbReference>
<feature type="domain" description="Histidine kinase" evidence="8">
    <location>
        <begin position="458"/>
        <end position="676"/>
    </location>
</feature>
<evidence type="ECO:0000259" key="8">
    <source>
        <dbReference type="PROSITE" id="PS50109"/>
    </source>
</evidence>
<dbReference type="InterPro" id="IPR005467">
    <property type="entry name" value="His_kinase_dom"/>
</dbReference>
<dbReference type="PRINTS" id="PR00344">
    <property type="entry name" value="BCTRLSENSOR"/>
</dbReference>
<dbReference type="InterPro" id="IPR003018">
    <property type="entry name" value="GAF"/>
</dbReference>
<protein>
    <recommendedName>
        <fullName evidence="2">histidine kinase</fullName>
        <ecNumber evidence="2">2.7.13.3</ecNumber>
    </recommendedName>
</protein>
<dbReference type="RefSeq" id="WP_145144299.1">
    <property type="nucleotide sequence ID" value="NZ_VLKY01000012.1"/>
</dbReference>
<dbReference type="GO" id="GO:0000155">
    <property type="term" value="F:phosphorelay sensor kinase activity"/>
    <property type="evidence" value="ECO:0007669"/>
    <property type="project" value="InterPro"/>
</dbReference>
<keyword evidence="7" id="KW-0175">Coiled coil</keyword>
<feature type="domain" description="Response regulatory" evidence="9">
    <location>
        <begin position="700"/>
        <end position="816"/>
    </location>
</feature>
<dbReference type="SMART" id="SM00065">
    <property type="entry name" value="GAF"/>
    <property type="match status" value="1"/>
</dbReference>
<dbReference type="AlphaFoldDB" id="A0A562Q8A7"/>
<dbReference type="InterPro" id="IPR004358">
    <property type="entry name" value="Sig_transdc_His_kin-like_C"/>
</dbReference>
<evidence type="ECO:0000259" key="9">
    <source>
        <dbReference type="PROSITE" id="PS50110"/>
    </source>
</evidence>
<evidence type="ECO:0000259" key="10">
    <source>
        <dbReference type="PROSITE" id="PS50113"/>
    </source>
</evidence>
<gene>
    <name evidence="11" type="ORF">IQ22_03564</name>
</gene>
<dbReference type="InterPro" id="IPR001789">
    <property type="entry name" value="Sig_transdc_resp-reg_receiver"/>
</dbReference>
<evidence type="ECO:0000256" key="5">
    <source>
        <dbReference type="ARBA" id="ARBA00022777"/>
    </source>
</evidence>
<sequence>MAIQNDHDASTDWLHLSQWMFEGSPDCVKLLDLDGRLRVVNRNGQCALEIDDISTVLGGAWCSFWPEESQSEVEASLVAARAGRVTRFSAFCPTAKGAPKWWDVTVAPVRSETGEVEAILSISRDVTALQVAKDEQRENAARLQFMLSAAQVGDWELDLVTGRARTSRLHDQCFGYSQPVDEWSLERFLASVHPDDRERLQRDYEQALATHGEWAFECRVVWPDRSVHWISALGSIYRSKKGQPDRMVGTVVDITSRKRAEAVALGQKKALELALAGAPLPAILDVLTRAAEEGAGETIMASVLLMDPATGCLRHGSAPSLPATYSSAIDGLSVGPAVGSCGTAAYRGEPVMVTDIAQDPLWKDFKTLALTHGLRSCWSQPILSPQGRVLGTLAVYRDHPWEPTAADRESMGLLLNTVALVLDRHQQLMERQQAEADLRALTEELTEANRRKTEFLATLAHELRNPLAPILSGLEVMKLASDDRATLGRVREMMERQAAHMTHLIDDLLDVARITKGKLLLRKERVTLQSIISTAIDTSLPLIEAGAHNLSVQVPEEPLLLDADPTRLAQVISNLLNNAAKYTPKGGCITLGVEQADDAVDITVIDNGIGLTAEALGTVFDMFAQVDQGSAQAQDGLGIGLTLVQRLVELHGGTVMATSPGLGGGSKFRVHIPTIDQKSTEVLPLRIHQPHIDEQRGGLRILVVDDNIDAAEVLSTLLEMSGHTLHMVHDGYQALEAVESFRPDVMFLDIGLPDLNGFEVAKALRLKPKLKDMAIIALTGWGAEQDRVQSKEVGFDYHLTKPANFQEIERLLSSLSPASPTTVSSF</sequence>
<dbReference type="InterPro" id="IPR035965">
    <property type="entry name" value="PAS-like_dom_sf"/>
</dbReference>
<proteinExistence type="predicted"/>
<keyword evidence="4" id="KW-0808">Transferase</keyword>
<dbReference type="Pfam" id="PF08447">
    <property type="entry name" value="PAS_3"/>
    <property type="match status" value="1"/>
</dbReference>
<dbReference type="SUPFAM" id="SSF47384">
    <property type="entry name" value="Homodimeric domain of signal transducing histidine kinase"/>
    <property type="match status" value="1"/>
</dbReference>
<dbReference type="SMART" id="SM00086">
    <property type="entry name" value="PAC"/>
    <property type="match status" value="2"/>
</dbReference>
<dbReference type="Gene3D" id="3.30.565.10">
    <property type="entry name" value="Histidine kinase-like ATPase, C-terminal domain"/>
    <property type="match status" value="1"/>
</dbReference>
<dbReference type="FunFam" id="3.30.565.10:FF:000006">
    <property type="entry name" value="Sensor histidine kinase WalK"/>
    <property type="match status" value="1"/>
</dbReference>
<dbReference type="SUPFAM" id="SSF55781">
    <property type="entry name" value="GAF domain-like"/>
    <property type="match status" value="1"/>
</dbReference>
<dbReference type="InterPro" id="IPR011006">
    <property type="entry name" value="CheY-like_superfamily"/>
</dbReference>
<dbReference type="PROSITE" id="PS50113">
    <property type="entry name" value="PAC"/>
    <property type="match status" value="2"/>
</dbReference>
<dbReference type="PROSITE" id="PS50110">
    <property type="entry name" value="RESPONSE_REGULATORY"/>
    <property type="match status" value="1"/>
</dbReference>
<dbReference type="GO" id="GO:0005886">
    <property type="term" value="C:plasma membrane"/>
    <property type="evidence" value="ECO:0007669"/>
    <property type="project" value="UniProtKB-ARBA"/>
</dbReference>
<dbReference type="PANTHER" id="PTHR43547">
    <property type="entry name" value="TWO-COMPONENT HISTIDINE KINASE"/>
    <property type="match status" value="1"/>
</dbReference>
<dbReference type="InterPro" id="IPR003661">
    <property type="entry name" value="HisK_dim/P_dom"/>
</dbReference>
<dbReference type="Pfam" id="PF02518">
    <property type="entry name" value="HATPase_c"/>
    <property type="match status" value="1"/>
</dbReference>
<evidence type="ECO:0000256" key="1">
    <source>
        <dbReference type="ARBA" id="ARBA00000085"/>
    </source>
</evidence>
<keyword evidence="5" id="KW-0418">Kinase</keyword>
<dbReference type="Pfam" id="PF08448">
    <property type="entry name" value="PAS_4"/>
    <property type="match status" value="1"/>
</dbReference>
<dbReference type="InterPro" id="IPR000014">
    <property type="entry name" value="PAS"/>
</dbReference>
<evidence type="ECO:0000313" key="12">
    <source>
        <dbReference type="Proteomes" id="UP000316905"/>
    </source>
</evidence>
<dbReference type="InterPro" id="IPR036097">
    <property type="entry name" value="HisK_dim/P_sf"/>
</dbReference>
<dbReference type="PROSITE" id="PS50109">
    <property type="entry name" value="HIS_KIN"/>
    <property type="match status" value="1"/>
</dbReference>
<dbReference type="CDD" id="cd00075">
    <property type="entry name" value="HATPase"/>
    <property type="match status" value="1"/>
</dbReference>
<dbReference type="SMART" id="SM00388">
    <property type="entry name" value="HisKA"/>
    <property type="match status" value="1"/>
</dbReference>
<dbReference type="SMART" id="SM00448">
    <property type="entry name" value="REC"/>
    <property type="match status" value="1"/>
</dbReference>
<dbReference type="InterPro" id="IPR003594">
    <property type="entry name" value="HATPase_dom"/>
</dbReference>
<evidence type="ECO:0000313" key="11">
    <source>
        <dbReference type="EMBL" id="TWI52420.1"/>
    </source>
</evidence>
<feature type="domain" description="PAC" evidence="10">
    <location>
        <begin position="214"/>
        <end position="266"/>
    </location>
</feature>
<dbReference type="Gene3D" id="3.30.450.20">
    <property type="entry name" value="PAS domain"/>
    <property type="match status" value="2"/>
</dbReference>
<comment type="caution">
    <text evidence="11">The sequence shown here is derived from an EMBL/GenBank/DDBJ whole genome shotgun (WGS) entry which is preliminary data.</text>
</comment>
<evidence type="ECO:0000256" key="3">
    <source>
        <dbReference type="ARBA" id="ARBA00022553"/>
    </source>
</evidence>
<dbReference type="Pfam" id="PF13185">
    <property type="entry name" value="GAF_2"/>
    <property type="match status" value="1"/>
</dbReference>
<feature type="domain" description="PAC" evidence="10">
    <location>
        <begin position="84"/>
        <end position="138"/>
    </location>
</feature>
<dbReference type="CDD" id="cd00130">
    <property type="entry name" value="PAS"/>
    <property type="match status" value="1"/>
</dbReference>
<dbReference type="InterPro" id="IPR029016">
    <property type="entry name" value="GAF-like_dom_sf"/>
</dbReference>
<dbReference type="EMBL" id="VLKY01000012">
    <property type="protein sequence ID" value="TWI52420.1"/>
    <property type="molecule type" value="Genomic_DNA"/>
</dbReference>
<dbReference type="OrthoDB" id="8552871at2"/>
<feature type="modified residue" description="4-aspartylphosphate" evidence="6">
    <location>
        <position position="749"/>
    </location>
</feature>
<feature type="coiled-coil region" evidence="7">
    <location>
        <begin position="424"/>
        <end position="458"/>
    </location>
</feature>
<dbReference type="InterPro" id="IPR013655">
    <property type="entry name" value="PAS_fold_3"/>
</dbReference>
<dbReference type="Gene3D" id="3.30.450.40">
    <property type="match status" value="1"/>
</dbReference>
<dbReference type="InterPro" id="IPR036890">
    <property type="entry name" value="HATPase_C_sf"/>
</dbReference>
<evidence type="ECO:0000256" key="6">
    <source>
        <dbReference type="PROSITE-ProRule" id="PRU00169"/>
    </source>
</evidence>
<dbReference type="Gene3D" id="1.10.287.130">
    <property type="match status" value="1"/>
</dbReference>
<reference evidence="11 12" key="1">
    <citation type="journal article" date="2015" name="Stand. Genomic Sci.">
        <title>Genomic Encyclopedia of Bacterial and Archaeal Type Strains, Phase III: the genomes of soil and plant-associated and newly described type strains.</title>
        <authorList>
            <person name="Whitman W.B."/>
            <person name="Woyke T."/>
            <person name="Klenk H.P."/>
            <person name="Zhou Y."/>
            <person name="Lilburn T.G."/>
            <person name="Beck B.J."/>
            <person name="De Vos P."/>
            <person name="Vandamme P."/>
            <person name="Eisen J.A."/>
            <person name="Garrity G."/>
            <person name="Hugenholtz P."/>
            <person name="Kyrpides N.C."/>
        </authorList>
    </citation>
    <scope>NUCLEOTIDE SEQUENCE [LARGE SCALE GENOMIC DNA]</scope>
    <source>
        <strain evidence="11 12">CGMCC 1.6858</strain>
    </source>
</reference>
<keyword evidence="12" id="KW-1185">Reference proteome</keyword>
<dbReference type="PANTHER" id="PTHR43547:SF2">
    <property type="entry name" value="HYBRID SIGNAL TRANSDUCTION HISTIDINE KINASE C"/>
    <property type="match status" value="1"/>
</dbReference>
<organism evidence="11 12">
    <name type="scientific">Pseudomonas duriflava</name>
    <dbReference type="NCBI Taxonomy" id="459528"/>
    <lineage>
        <taxon>Bacteria</taxon>
        <taxon>Pseudomonadati</taxon>
        <taxon>Pseudomonadota</taxon>
        <taxon>Gammaproteobacteria</taxon>
        <taxon>Pseudomonadales</taxon>
        <taxon>Pseudomonadaceae</taxon>
        <taxon>Pseudomonas</taxon>
    </lineage>
</organism>
<evidence type="ECO:0000256" key="2">
    <source>
        <dbReference type="ARBA" id="ARBA00012438"/>
    </source>
</evidence>
<dbReference type="Gene3D" id="2.10.70.100">
    <property type="match status" value="1"/>
</dbReference>
<keyword evidence="3 6" id="KW-0597">Phosphoprotein</keyword>
<dbReference type="Gene3D" id="3.40.50.2300">
    <property type="match status" value="1"/>
</dbReference>
<dbReference type="SMART" id="SM00387">
    <property type="entry name" value="HATPase_c"/>
    <property type="match status" value="1"/>
</dbReference>
<dbReference type="Proteomes" id="UP000316905">
    <property type="component" value="Unassembled WGS sequence"/>
</dbReference>
<dbReference type="SUPFAM" id="SSF55874">
    <property type="entry name" value="ATPase domain of HSP90 chaperone/DNA topoisomerase II/histidine kinase"/>
    <property type="match status" value="1"/>
</dbReference>
<dbReference type="Pfam" id="PF00512">
    <property type="entry name" value="HisKA"/>
    <property type="match status" value="1"/>
</dbReference>
<dbReference type="NCBIfam" id="TIGR00229">
    <property type="entry name" value="sensory_box"/>
    <property type="match status" value="1"/>
</dbReference>
<comment type="catalytic activity">
    <reaction evidence="1">
        <text>ATP + protein L-histidine = ADP + protein N-phospho-L-histidine.</text>
        <dbReference type="EC" id="2.7.13.3"/>
    </reaction>
</comment>
<name>A0A562Q8A7_9PSED</name>
<dbReference type="CDD" id="cd17580">
    <property type="entry name" value="REC_2_DhkD-like"/>
    <property type="match status" value="1"/>
</dbReference>
<dbReference type="SUPFAM" id="SSF55785">
    <property type="entry name" value="PYP-like sensor domain (PAS domain)"/>
    <property type="match status" value="2"/>
</dbReference>
<dbReference type="CDD" id="cd00082">
    <property type="entry name" value="HisKA"/>
    <property type="match status" value="1"/>
</dbReference>
<dbReference type="InterPro" id="IPR000700">
    <property type="entry name" value="PAS-assoc_C"/>
</dbReference>
<dbReference type="Pfam" id="PF00072">
    <property type="entry name" value="Response_reg"/>
    <property type="match status" value="1"/>
</dbReference>